<keyword evidence="4" id="KW-1185">Reference proteome</keyword>
<evidence type="ECO:0000313" key="3">
    <source>
        <dbReference type="EMBL" id="MFC4328389.1"/>
    </source>
</evidence>
<feature type="chain" id="PRO_5047303453" evidence="2">
    <location>
        <begin position="26"/>
        <end position="85"/>
    </location>
</feature>
<dbReference type="Proteomes" id="UP001595824">
    <property type="component" value="Unassembled WGS sequence"/>
</dbReference>
<feature type="signal peptide" evidence="2">
    <location>
        <begin position="1"/>
        <end position="25"/>
    </location>
</feature>
<sequence>MGAAAFSALGLVVAGIVAARATASAARTSTEATQAVAAARTEGDCEALVRALARSYDELRLWARNPAGEPPEPTERARRYLETGS</sequence>
<evidence type="ECO:0000256" key="2">
    <source>
        <dbReference type="SAM" id="SignalP"/>
    </source>
</evidence>
<protein>
    <submittedName>
        <fullName evidence="3">Uncharacterized protein</fullName>
    </submittedName>
</protein>
<keyword evidence="2" id="KW-0732">Signal</keyword>
<name>A0ABV8TCS6_9ACTN</name>
<feature type="compositionally biased region" description="Basic and acidic residues" evidence="1">
    <location>
        <begin position="73"/>
        <end position="85"/>
    </location>
</feature>
<proteinExistence type="predicted"/>
<evidence type="ECO:0000256" key="1">
    <source>
        <dbReference type="SAM" id="MobiDB-lite"/>
    </source>
</evidence>
<dbReference type="RefSeq" id="WP_381738603.1">
    <property type="nucleotide sequence ID" value="NZ_JBHSDP010000011.1"/>
</dbReference>
<evidence type="ECO:0000313" key="4">
    <source>
        <dbReference type="Proteomes" id="UP001595824"/>
    </source>
</evidence>
<dbReference type="EMBL" id="JBHSDP010000011">
    <property type="protein sequence ID" value="MFC4328389.1"/>
    <property type="molecule type" value="Genomic_DNA"/>
</dbReference>
<gene>
    <name evidence="3" type="ORF">ACFPC0_11175</name>
</gene>
<comment type="caution">
    <text evidence="3">The sequence shown here is derived from an EMBL/GenBank/DDBJ whole genome shotgun (WGS) entry which is preliminary data.</text>
</comment>
<reference evidence="4" key="1">
    <citation type="journal article" date="2019" name="Int. J. Syst. Evol. Microbiol.">
        <title>The Global Catalogue of Microorganisms (GCM) 10K type strain sequencing project: providing services to taxonomists for standard genome sequencing and annotation.</title>
        <authorList>
            <consortium name="The Broad Institute Genomics Platform"/>
            <consortium name="The Broad Institute Genome Sequencing Center for Infectious Disease"/>
            <person name="Wu L."/>
            <person name="Ma J."/>
        </authorList>
    </citation>
    <scope>NUCLEOTIDE SEQUENCE [LARGE SCALE GENOMIC DNA]</scope>
    <source>
        <strain evidence="4">PCU 347</strain>
    </source>
</reference>
<organism evidence="3 4">
    <name type="scientific">Streptomyces andamanensis</name>
    <dbReference type="NCBI Taxonomy" id="1565035"/>
    <lineage>
        <taxon>Bacteria</taxon>
        <taxon>Bacillati</taxon>
        <taxon>Actinomycetota</taxon>
        <taxon>Actinomycetes</taxon>
        <taxon>Kitasatosporales</taxon>
        <taxon>Streptomycetaceae</taxon>
        <taxon>Streptomyces</taxon>
    </lineage>
</organism>
<accession>A0ABV8TCS6</accession>
<feature type="region of interest" description="Disordered" evidence="1">
    <location>
        <begin position="64"/>
        <end position="85"/>
    </location>
</feature>